<proteinExistence type="predicted"/>
<organism evidence="2 3">
    <name type="scientific">Coccomyxa viridis</name>
    <dbReference type="NCBI Taxonomy" id="1274662"/>
    <lineage>
        <taxon>Eukaryota</taxon>
        <taxon>Viridiplantae</taxon>
        <taxon>Chlorophyta</taxon>
        <taxon>core chlorophytes</taxon>
        <taxon>Trebouxiophyceae</taxon>
        <taxon>Trebouxiophyceae incertae sedis</taxon>
        <taxon>Coccomyxaceae</taxon>
        <taxon>Coccomyxa</taxon>
    </lineage>
</organism>
<dbReference type="EMBL" id="CAUYUE010000006">
    <property type="protein sequence ID" value="CAK0780923.1"/>
    <property type="molecule type" value="Genomic_DNA"/>
</dbReference>
<comment type="caution">
    <text evidence="2">The sequence shown here is derived from an EMBL/GenBank/DDBJ whole genome shotgun (WGS) entry which is preliminary data.</text>
</comment>
<gene>
    <name evidence="2" type="ORF">CVIRNUC_005223</name>
</gene>
<protein>
    <submittedName>
        <fullName evidence="2">Uncharacterized protein</fullName>
    </submittedName>
</protein>
<accession>A0AAV1I7L1</accession>
<evidence type="ECO:0000256" key="1">
    <source>
        <dbReference type="SAM" id="MobiDB-lite"/>
    </source>
</evidence>
<sequence>MAIVKAEERPPYLDLDNAVEVEEKLTRALDAVQAHSNRLQQKQESGEDLSLEDTYHLQSLLQKLKMIEKRQATLQEYVEADVKKKQGENEAAIAVKNARQKEAMQIVKEKAARPATMQELREMNQVELTSDDNERRWKEANTPNKITPSGGLIGFKVADDLLTKEYKEDQEQFSHLSGNNKG</sequence>
<feature type="region of interest" description="Disordered" evidence="1">
    <location>
        <begin position="131"/>
        <end position="150"/>
    </location>
</feature>
<dbReference type="AlphaFoldDB" id="A0AAV1I7L1"/>
<evidence type="ECO:0000313" key="3">
    <source>
        <dbReference type="Proteomes" id="UP001314263"/>
    </source>
</evidence>
<keyword evidence="3" id="KW-1185">Reference proteome</keyword>
<name>A0AAV1I7L1_9CHLO</name>
<dbReference type="Proteomes" id="UP001314263">
    <property type="component" value="Unassembled WGS sequence"/>
</dbReference>
<evidence type="ECO:0000313" key="2">
    <source>
        <dbReference type="EMBL" id="CAK0780923.1"/>
    </source>
</evidence>
<reference evidence="2 3" key="1">
    <citation type="submission" date="2023-10" db="EMBL/GenBank/DDBJ databases">
        <authorList>
            <person name="Maclean D."/>
            <person name="Macfadyen A."/>
        </authorList>
    </citation>
    <scope>NUCLEOTIDE SEQUENCE [LARGE SCALE GENOMIC DNA]</scope>
</reference>